<feature type="transmembrane region" description="Helical" evidence="8">
    <location>
        <begin position="375"/>
        <end position="400"/>
    </location>
</feature>
<name>A0A1W1YEC2_9HYPH</name>
<proteinExistence type="inferred from homology"/>
<dbReference type="Gene3D" id="1.10.3720.10">
    <property type="entry name" value="MetI-like"/>
    <property type="match status" value="1"/>
</dbReference>
<dbReference type="GO" id="GO:0042884">
    <property type="term" value="P:microcin transport"/>
    <property type="evidence" value="ECO:0007669"/>
    <property type="project" value="TreeGrafter"/>
</dbReference>
<protein>
    <submittedName>
        <fullName evidence="11">Microcin C transport system permease protein</fullName>
    </submittedName>
</protein>
<dbReference type="Pfam" id="PF12911">
    <property type="entry name" value="OppC_N"/>
    <property type="match status" value="1"/>
</dbReference>
<keyword evidence="4" id="KW-0997">Cell inner membrane</keyword>
<comment type="subcellular location">
    <subcellularLocation>
        <location evidence="1">Cell inner membrane</location>
        <topology evidence="1">Multi-pass membrane protein</topology>
    </subcellularLocation>
    <subcellularLocation>
        <location evidence="8">Cell membrane</location>
        <topology evidence="8">Multi-pass membrane protein</topology>
    </subcellularLocation>
</comment>
<dbReference type="PROSITE" id="PS50928">
    <property type="entry name" value="ABC_TM1"/>
    <property type="match status" value="1"/>
</dbReference>
<evidence type="ECO:0000256" key="7">
    <source>
        <dbReference type="ARBA" id="ARBA00023136"/>
    </source>
</evidence>
<gene>
    <name evidence="11" type="ORF">SAMN06297251_101206</name>
</gene>
<dbReference type="STRING" id="937218.SAMN06297251_101206"/>
<evidence type="ECO:0000259" key="10">
    <source>
        <dbReference type="PROSITE" id="PS50928"/>
    </source>
</evidence>
<evidence type="ECO:0000256" key="3">
    <source>
        <dbReference type="ARBA" id="ARBA00022475"/>
    </source>
</evidence>
<evidence type="ECO:0000256" key="2">
    <source>
        <dbReference type="ARBA" id="ARBA00022448"/>
    </source>
</evidence>
<dbReference type="GO" id="GO:0055085">
    <property type="term" value="P:transmembrane transport"/>
    <property type="evidence" value="ECO:0007669"/>
    <property type="project" value="InterPro"/>
</dbReference>
<feature type="transmembrane region" description="Helical" evidence="8">
    <location>
        <begin position="273"/>
        <end position="291"/>
    </location>
</feature>
<keyword evidence="2 8" id="KW-0813">Transport</keyword>
<keyword evidence="3" id="KW-1003">Cell membrane</keyword>
<organism evidence="11 12">
    <name type="scientific">Fulvimarina manganoxydans</name>
    <dbReference type="NCBI Taxonomy" id="937218"/>
    <lineage>
        <taxon>Bacteria</taxon>
        <taxon>Pseudomonadati</taxon>
        <taxon>Pseudomonadota</taxon>
        <taxon>Alphaproteobacteria</taxon>
        <taxon>Hyphomicrobiales</taxon>
        <taxon>Aurantimonadaceae</taxon>
        <taxon>Fulvimarina</taxon>
    </lineage>
</organism>
<evidence type="ECO:0000256" key="4">
    <source>
        <dbReference type="ARBA" id="ARBA00022519"/>
    </source>
</evidence>
<feature type="compositionally biased region" description="Basic and acidic residues" evidence="9">
    <location>
        <begin position="1"/>
        <end position="15"/>
    </location>
</feature>
<keyword evidence="6 8" id="KW-1133">Transmembrane helix</keyword>
<evidence type="ECO:0000313" key="12">
    <source>
        <dbReference type="Proteomes" id="UP000192656"/>
    </source>
</evidence>
<evidence type="ECO:0000256" key="9">
    <source>
        <dbReference type="SAM" id="MobiDB-lite"/>
    </source>
</evidence>
<evidence type="ECO:0000256" key="1">
    <source>
        <dbReference type="ARBA" id="ARBA00004429"/>
    </source>
</evidence>
<comment type="similarity">
    <text evidence="8">Belongs to the binding-protein-dependent transport system permease family.</text>
</comment>
<feature type="transmembrane region" description="Helical" evidence="8">
    <location>
        <begin position="211"/>
        <end position="237"/>
    </location>
</feature>
<keyword evidence="7 8" id="KW-0472">Membrane</keyword>
<evidence type="ECO:0000313" key="11">
    <source>
        <dbReference type="EMBL" id="SMC34505.1"/>
    </source>
</evidence>
<sequence length="411" mass="45994">MDDALKDRLKNDPHHTGTNPEARAAEIAREETSGIAQEAPAPGEVKRPRLSPLNRRRWQNFKANRRGYWSLWIFAILFVVTLFAEFIANDRPLLVDYKGEFYYPVFVDYPEEVFGGFLPVTNYRDPFVQDEIEANGWMIWPPIRYSYQTVNNEIPSPAPSPPSWLLTDEEACARYPDGVNDKNCTFGNMNWLGTDDQARDVMARLIYGFRISVLFGLVLTAASAVIGVAAGAVQGYFGGWTDLIFQRFIEIWSSIPVLYLLLIVAAILPPGFWILLGIMLLFSWVAFVGVVRAEFLRARNFEYVSAARALGVGDLTIMWRHLLPNAMVATLTFLPFILNGSITTLTSLDFLGFGLPPGSPSLGELLAQGKNNLQAPWLGFSGFFVISLMLSLLVFVGEAVRDAFDPRKSFG</sequence>
<dbReference type="Proteomes" id="UP000192656">
    <property type="component" value="Unassembled WGS sequence"/>
</dbReference>
<dbReference type="PANTHER" id="PTHR30325">
    <property type="entry name" value="MEMBRANE COMPONENT OF ABC TRANSPORTER"/>
    <property type="match status" value="1"/>
</dbReference>
<feature type="transmembrane region" description="Helical" evidence="8">
    <location>
        <begin position="67"/>
        <end position="88"/>
    </location>
</feature>
<feature type="transmembrane region" description="Helical" evidence="8">
    <location>
        <begin position="328"/>
        <end position="355"/>
    </location>
</feature>
<feature type="transmembrane region" description="Helical" evidence="8">
    <location>
        <begin position="249"/>
        <end position="267"/>
    </location>
</feature>
<dbReference type="OrthoDB" id="9766870at2"/>
<keyword evidence="12" id="KW-1185">Reference proteome</keyword>
<dbReference type="InterPro" id="IPR035906">
    <property type="entry name" value="MetI-like_sf"/>
</dbReference>
<dbReference type="FunFam" id="1.10.3720.10:FF:000005">
    <property type="entry name" value="Microcin C ABC transporter permease"/>
    <property type="match status" value="1"/>
</dbReference>
<dbReference type="CDD" id="cd06261">
    <property type="entry name" value="TM_PBP2"/>
    <property type="match status" value="1"/>
</dbReference>
<feature type="region of interest" description="Disordered" evidence="9">
    <location>
        <begin position="1"/>
        <end position="48"/>
    </location>
</feature>
<evidence type="ECO:0000256" key="6">
    <source>
        <dbReference type="ARBA" id="ARBA00022989"/>
    </source>
</evidence>
<reference evidence="11 12" key="1">
    <citation type="submission" date="2017-04" db="EMBL/GenBank/DDBJ databases">
        <authorList>
            <person name="Afonso C.L."/>
            <person name="Miller P.J."/>
            <person name="Scott M.A."/>
            <person name="Spackman E."/>
            <person name="Goraichik I."/>
            <person name="Dimitrov K.M."/>
            <person name="Suarez D.L."/>
            <person name="Swayne D.E."/>
        </authorList>
    </citation>
    <scope>NUCLEOTIDE SEQUENCE [LARGE SCALE GENOMIC DNA]</scope>
    <source>
        <strain evidence="11 12">CGMCC 1.10972</strain>
    </source>
</reference>
<evidence type="ECO:0000256" key="8">
    <source>
        <dbReference type="RuleBase" id="RU363032"/>
    </source>
</evidence>
<dbReference type="AlphaFoldDB" id="A0A1W1YEC2"/>
<feature type="domain" description="ABC transmembrane type-1" evidence="10">
    <location>
        <begin position="209"/>
        <end position="401"/>
    </location>
</feature>
<dbReference type="RefSeq" id="WP_084408059.1">
    <property type="nucleotide sequence ID" value="NZ_FWXR01000001.1"/>
</dbReference>
<dbReference type="InterPro" id="IPR025966">
    <property type="entry name" value="OppC_N"/>
</dbReference>
<feature type="compositionally biased region" description="Basic and acidic residues" evidence="9">
    <location>
        <begin position="23"/>
        <end position="32"/>
    </location>
</feature>
<dbReference type="SUPFAM" id="SSF161098">
    <property type="entry name" value="MetI-like"/>
    <property type="match status" value="1"/>
</dbReference>
<dbReference type="PANTHER" id="PTHR30325:SF0">
    <property type="entry name" value="INNER MEMBRANE ABC TRANSPORTER PERMEASE PROTEIN YEJE"/>
    <property type="match status" value="1"/>
</dbReference>
<dbReference type="InterPro" id="IPR000515">
    <property type="entry name" value="MetI-like"/>
</dbReference>
<dbReference type="EMBL" id="FWXR01000001">
    <property type="protein sequence ID" value="SMC34505.1"/>
    <property type="molecule type" value="Genomic_DNA"/>
</dbReference>
<dbReference type="GO" id="GO:0005886">
    <property type="term" value="C:plasma membrane"/>
    <property type="evidence" value="ECO:0007669"/>
    <property type="project" value="UniProtKB-SubCell"/>
</dbReference>
<dbReference type="Pfam" id="PF00528">
    <property type="entry name" value="BPD_transp_1"/>
    <property type="match status" value="1"/>
</dbReference>
<evidence type="ECO:0000256" key="5">
    <source>
        <dbReference type="ARBA" id="ARBA00022692"/>
    </source>
</evidence>
<accession>A0A1W1YEC2</accession>
<keyword evidence="5 8" id="KW-0812">Transmembrane</keyword>